<dbReference type="EMBL" id="JAFREP010000058">
    <property type="protein sequence ID" value="MBO1323352.1"/>
    <property type="molecule type" value="Genomic_DNA"/>
</dbReference>
<comment type="caution">
    <text evidence="6">The sequence shown here is derived from an EMBL/GenBank/DDBJ whole genome shotgun (WGS) entry which is preliminary data.</text>
</comment>
<dbReference type="InterPro" id="IPR014284">
    <property type="entry name" value="RNA_pol_sigma-70_dom"/>
</dbReference>
<sequence>MSSSETANPDKELTAAVKTGDSEAFQQLYFRYAEPLFGFLWRRLSQRELAEDLVQELFAKVWRNRANLDPNQSIKAYLYQAANNLMIDHLRRKNPDLGAVEVMPEHSTVEVDETRFEKRDQIQKALADLPDAQRNVFLLSRFEGLKYGEIAAVMNISVKTVETHMNRALKKLRHQLRALLALLFWG</sequence>
<dbReference type="Pfam" id="PF08281">
    <property type="entry name" value="Sigma70_r4_2"/>
    <property type="match status" value="1"/>
</dbReference>
<dbReference type="InterPro" id="IPR036388">
    <property type="entry name" value="WH-like_DNA-bd_sf"/>
</dbReference>
<dbReference type="AlphaFoldDB" id="A0A8J7QET7"/>
<dbReference type="InterPro" id="IPR007627">
    <property type="entry name" value="RNA_pol_sigma70_r2"/>
</dbReference>
<dbReference type="PRINTS" id="PR00038">
    <property type="entry name" value="HTHLUXR"/>
</dbReference>
<dbReference type="Pfam" id="PF04542">
    <property type="entry name" value="Sigma70_r2"/>
    <property type="match status" value="1"/>
</dbReference>
<dbReference type="Gene3D" id="1.10.1740.10">
    <property type="match status" value="1"/>
</dbReference>
<evidence type="ECO:0000313" key="6">
    <source>
        <dbReference type="EMBL" id="MBO1323352.1"/>
    </source>
</evidence>
<evidence type="ECO:0000259" key="5">
    <source>
        <dbReference type="PROSITE" id="PS00622"/>
    </source>
</evidence>
<dbReference type="InterPro" id="IPR014327">
    <property type="entry name" value="RNA_pol_sigma70_bacteroid"/>
</dbReference>
<dbReference type="InterPro" id="IPR013325">
    <property type="entry name" value="RNA_pol_sigma_r2"/>
</dbReference>
<evidence type="ECO:0000313" key="7">
    <source>
        <dbReference type="Proteomes" id="UP000664417"/>
    </source>
</evidence>
<evidence type="ECO:0000256" key="3">
    <source>
        <dbReference type="ARBA" id="ARBA00023082"/>
    </source>
</evidence>
<dbReference type="GO" id="GO:0016987">
    <property type="term" value="F:sigma factor activity"/>
    <property type="evidence" value="ECO:0007669"/>
    <property type="project" value="UniProtKB-KW"/>
</dbReference>
<dbReference type="GO" id="GO:0006352">
    <property type="term" value="P:DNA-templated transcription initiation"/>
    <property type="evidence" value="ECO:0007669"/>
    <property type="project" value="InterPro"/>
</dbReference>
<dbReference type="CDD" id="cd06171">
    <property type="entry name" value="Sigma70_r4"/>
    <property type="match status" value="1"/>
</dbReference>
<organism evidence="6 7">
    <name type="scientific">Acanthopleuribacter pedis</name>
    <dbReference type="NCBI Taxonomy" id="442870"/>
    <lineage>
        <taxon>Bacteria</taxon>
        <taxon>Pseudomonadati</taxon>
        <taxon>Acidobacteriota</taxon>
        <taxon>Holophagae</taxon>
        <taxon>Acanthopleuribacterales</taxon>
        <taxon>Acanthopleuribacteraceae</taxon>
        <taxon>Acanthopleuribacter</taxon>
    </lineage>
</organism>
<dbReference type="InterPro" id="IPR039425">
    <property type="entry name" value="RNA_pol_sigma-70-like"/>
</dbReference>
<name>A0A8J7QET7_9BACT</name>
<gene>
    <name evidence="6" type="ORF">J3U88_33105</name>
</gene>
<dbReference type="PANTHER" id="PTHR43133:SF46">
    <property type="entry name" value="RNA POLYMERASE SIGMA-70 FACTOR ECF SUBFAMILY"/>
    <property type="match status" value="1"/>
</dbReference>
<keyword evidence="3" id="KW-0731">Sigma factor</keyword>
<evidence type="ECO:0000256" key="1">
    <source>
        <dbReference type="ARBA" id="ARBA00010641"/>
    </source>
</evidence>
<keyword evidence="7" id="KW-1185">Reference proteome</keyword>
<comment type="similarity">
    <text evidence="1">Belongs to the sigma-70 factor family. ECF subfamily.</text>
</comment>
<dbReference type="InterPro" id="IPR013249">
    <property type="entry name" value="RNA_pol_sigma70_r4_t2"/>
</dbReference>
<dbReference type="Proteomes" id="UP000664417">
    <property type="component" value="Unassembled WGS sequence"/>
</dbReference>
<dbReference type="RefSeq" id="WP_207863505.1">
    <property type="nucleotide sequence ID" value="NZ_JAFREP010000058.1"/>
</dbReference>
<dbReference type="SUPFAM" id="SSF88659">
    <property type="entry name" value="Sigma3 and sigma4 domains of RNA polymerase sigma factors"/>
    <property type="match status" value="1"/>
</dbReference>
<keyword evidence="4" id="KW-0804">Transcription</keyword>
<proteinExistence type="inferred from homology"/>
<accession>A0A8J7QET7</accession>
<dbReference type="NCBIfam" id="TIGR02985">
    <property type="entry name" value="Sig70_bacteroi1"/>
    <property type="match status" value="1"/>
</dbReference>
<evidence type="ECO:0000256" key="2">
    <source>
        <dbReference type="ARBA" id="ARBA00023015"/>
    </source>
</evidence>
<dbReference type="Gene3D" id="1.10.10.10">
    <property type="entry name" value="Winged helix-like DNA-binding domain superfamily/Winged helix DNA-binding domain"/>
    <property type="match status" value="1"/>
</dbReference>
<dbReference type="PANTHER" id="PTHR43133">
    <property type="entry name" value="RNA POLYMERASE ECF-TYPE SIGMA FACTO"/>
    <property type="match status" value="1"/>
</dbReference>
<protein>
    <submittedName>
        <fullName evidence="6">RNA polymerase sigma-70 factor</fullName>
    </submittedName>
</protein>
<reference evidence="6" key="1">
    <citation type="submission" date="2021-03" db="EMBL/GenBank/DDBJ databases">
        <authorList>
            <person name="Wang G."/>
        </authorList>
    </citation>
    <scope>NUCLEOTIDE SEQUENCE</scope>
    <source>
        <strain evidence="6">KCTC 12899</strain>
    </source>
</reference>
<dbReference type="NCBIfam" id="TIGR02937">
    <property type="entry name" value="sigma70-ECF"/>
    <property type="match status" value="1"/>
</dbReference>
<feature type="domain" description="HTH luxR-type" evidence="5">
    <location>
        <begin position="144"/>
        <end position="171"/>
    </location>
</feature>
<dbReference type="SUPFAM" id="SSF88946">
    <property type="entry name" value="Sigma2 domain of RNA polymerase sigma factors"/>
    <property type="match status" value="1"/>
</dbReference>
<dbReference type="PROSITE" id="PS00622">
    <property type="entry name" value="HTH_LUXR_1"/>
    <property type="match status" value="1"/>
</dbReference>
<dbReference type="GO" id="GO:0003677">
    <property type="term" value="F:DNA binding"/>
    <property type="evidence" value="ECO:0007669"/>
    <property type="project" value="InterPro"/>
</dbReference>
<keyword evidence="2" id="KW-0805">Transcription regulation</keyword>
<dbReference type="InterPro" id="IPR000792">
    <property type="entry name" value="Tscrpt_reg_LuxR_C"/>
</dbReference>
<dbReference type="SMART" id="SM00421">
    <property type="entry name" value="HTH_LUXR"/>
    <property type="match status" value="1"/>
</dbReference>
<evidence type="ECO:0000256" key="4">
    <source>
        <dbReference type="ARBA" id="ARBA00023163"/>
    </source>
</evidence>
<dbReference type="InterPro" id="IPR013324">
    <property type="entry name" value="RNA_pol_sigma_r3/r4-like"/>
</dbReference>